<reference evidence="7 8" key="1">
    <citation type="submission" date="2023-05" db="EMBL/GenBank/DDBJ databases">
        <title>Draft genome of Paenibacillus sp. CCS26.</title>
        <authorList>
            <person name="Akita H."/>
            <person name="Shinto Y."/>
            <person name="Kimura Z."/>
        </authorList>
    </citation>
    <scope>NUCLEOTIDE SEQUENCE [LARGE SCALE GENOMIC DNA]</scope>
    <source>
        <strain evidence="7 8">CCS26</strain>
    </source>
</reference>
<dbReference type="RefSeq" id="WP_317979873.1">
    <property type="nucleotide sequence ID" value="NZ_BTCL01000006.1"/>
</dbReference>
<evidence type="ECO:0000256" key="3">
    <source>
        <dbReference type="ARBA" id="ARBA00022763"/>
    </source>
</evidence>
<dbReference type="PANTHER" id="PTHR43003">
    <property type="entry name" value="DNA-3-METHYLADENINE GLYCOSYLASE"/>
    <property type="match status" value="1"/>
</dbReference>
<proteinExistence type="predicted"/>
<evidence type="ECO:0000313" key="7">
    <source>
        <dbReference type="EMBL" id="GMK45028.1"/>
    </source>
</evidence>
<dbReference type="CDD" id="cd00056">
    <property type="entry name" value="ENDO3c"/>
    <property type="match status" value="1"/>
</dbReference>
<sequence length="302" mass="34052">MTESVLLHIETPEPFSYKETVNYLRRSANEPLYQVEGDTVYRLIPSGSGEKPAAVEIRESGNGGLLVRVIGEERVSDERQRGIEAYIREWFDFDTDLLPFYEMAEKDPLLVHTIGRFHGLRSVGISDLFEALCWGIIGQQINLAFAYTLKRRFVEAYGQSVVREGRTFWQFPVPGIIAALKPEDMASMQMTGKKSEYLIGVAKLMAEGSLDKQSLLALGDFAAIEKQLTGIRGIGPWTANYVLMRCLRLPNAFPIADVGLHNSIKALTGSEAKPAISEIRRMAEGWKGWESYATFYLWRILY</sequence>
<dbReference type="InterPro" id="IPR003265">
    <property type="entry name" value="HhH-GPD_domain"/>
</dbReference>
<dbReference type="InterPro" id="IPR011257">
    <property type="entry name" value="DNA_glycosylase"/>
</dbReference>
<dbReference type="Gene3D" id="1.10.340.30">
    <property type="entry name" value="Hypothetical protein, domain 2"/>
    <property type="match status" value="1"/>
</dbReference>
<evidence type="ECO:0000313" key="8">
    <source>
        <dbReference type="Proteomes" id="UP001285921"/>
    </source>
</evidence>
<organism evidence="7 8">
    <name type="scientific">Paenibacillus glycanilyticus</name>
    <dbReference type="NCBI Taxonomy" id="126569"/>
    <lineage>
        <taxon>Bacteria</taxon>
        <taxon>Bacillati</taxon>
        <taxon>Bacillota</taxon>
        <taxon>Bacilli</taxon>
        <taxon>Bacillales</taxon>
        <taxon>Paenibacillaceae</taxon>
        <taxon>Paenibacillus</taxon>
    </lineage>
</organism>
<dbReference type="SUPFAM" id="SSF48150">
    <property type="entry name" value="DNA-glycosylase"/>
    <property type="match status" value="1"/>
</dbReference>
<dbReference type="InterPro" id="IPR023170">
    <property type="entry name" value="HhH_base_excis_C"/>
</dbReference>
<dbReference type="Gene3D" id="3.30.310.20">
    <property type="entry name" value="DNA-3-methyladenine glycosylase AlkA, N-terminal domain"/>
    <property type="match status" value="1"/>
</dbReference>
<dbReference type="EC" id="3.2.2.21" evidence="2"/>
<keyword evidence="4" id="KW-0378">Hydrolase</keyword>
<dbReference type="InterPro" id="IPR037046">
    <property type="entry name" value="AlkA_N_sf"/>
</dbReference>
<dbReference type="EMBL" id="BTCL01000006">
    <property type="protein sequence ID" value="GMK45028.1"/>
    <property type="molecule type" value="Genomic_DNA"/>
</dbReference>
<evidence type="ECO:0000256" key="2">
    <source>
        <dbReference type="ARBA" id="ARBA00012000"/>
    </source>
</evidence>
<dbReference type="Pfam" id="PF00730">
    <property type="entry name" value="HhH-GPD"/>
    <property type="match status" value="1"/>
</dbReference>
<protein>
    <recommendedName>
        <fullName evidence="2">DNA-3-methyladenine glycosylase II</fullName>
        <ecNumber evidence="2">3.2.2.21</ecNumber>
    </recommendedName>
</protein>
<gene>
    <name evidence="7" type="primary">alkA</name>
    <name evidence="7" type="ORF">PghCCS26_21560</name>
</gene>
<evidence type="ECO:0000256" key="1">
    <source>
        <dbReference type="ARBA" id="ARBA00000086"/>
    </source>
</evidence>
<keyword evidence="8" id="KW-1185">Reference proteome</keyword>
<evidence type="ECO:0000256" key="5">
    <source>
        <dbReference type="ARBA" id="ARBA00023204"/>
    </source>
</evidence>
<dbReference type="Pfam" id="PF07934">
    <property type="entry name" value="OGG_N"/>
    <property type="match status" value="1"/>
</dbReference>
<dbReference type="PANTHER" id="PTHR43003:SF12">
    <property type="entry name" value="DNA-3-METHYLADENINE GLYCOSYLASE"/>
    <property type="match status" value="1"/>
</dbReference>
<evidence type="ECO:0000259" key="6">
    <source>
        <dbReference type="SMART" id="SM00478"/>
    </source>
</evidence>
<name>A0ABQ6NIU5_9BACL</name>
<dbReference type="InterPro" id="IPR012904">
    <property type="entry name" value="OGG_N"/>
</dbReference>
<keyword evidence="5" id="KW-0234">DNA repair</keyword>
<comment type="catalytic activity">
    <reaction evidence="1">
        <text>Hydrolysis of alkylated DNA, releasing 3-methyladenine, 3-methylguanine, 7-methylguanine and 7-methyladenine.</text>
        <dbReference type="EC" id="3.2.2.21"/>
    </reaction>
</comment>
<comment type="caution">
    <text evidence="7">The sequence shown here is derived from an EMBL/GenBank/DDBJ whole genome shotgun (WGS) entry which is preliminary data.</text>
</comment>
<dbReference type="InterPro" id="IPR051912">
    <property type="entry name" value="Alkylbase_DNA_Glycosylase/TA"/>
</dbReference>
<keyword evidence="3" id="KW-0227">DNA damage</keyword>
<evidence type="ECO:0000256" key="4">
    <source>
        <dbReference type="ARBA" id="ARBA00022801"/>
    </source>
</evidence>
<dbReference type="Proteomes" id="UP001285921">
    <property type="component" value="Unassembled WGS sequence"/>
</dbReference>
<accession>A0ABQ6NIU5</accession>
<feature type="domain" description="HhH-GPD" evidence="6">
    <location>
        <begin position="137"/>
        <end position="302"/>
    </location>
</feature>
<dbReference type="Gene3D" id="1.10.1670.10">
    <property type="entry name" value="Helix-hairpin-Helix base-excision DNA repair enzymes (C-terminal)"/>
    <property type="match status" value="1"/>
</dbReference>
<dbReference type="SMART" id="SM00478">
    <property type="entry name" value="ENDO3c"/>
    <property type="match status" value="1"/>
</dbReference>